<dbReference type="PANTHER" id="PTHR23155:SF1152">
    <property type="entry name" value="AAA+ ATPASE DOMAIN-CONTAINING PROTEIN"/>
    <property type="match status" value="1"/>
</dbReference>
<dbReference type="Proteomes" id="UP000823775">
    <property type="component" value="Unassembled WGS sequence"/>
</dbReference>
<keyword evidence="9" id="KW-0547">Nucleotide-binding</keyword>
<dbReference type="PANTHER" id="PTHR23155">
    <property type="entry name" value="DISEASE RESISTANCE PROTEIN RP"/>
    <property type="match status" value="1"/>
</dbReference>
<dbReference type="SUPFAM" id="SSF52058">
    <property type="entry name" value="L domain-like"/>
    <property type="match status" value="1"/>
</dbReference>
<comment type="function">
    <text evidence="1">Confers resistance to late blight (Phytophthora infestans) races carrying the avirulence gene Avr1. Resistance proteins guard the plant against pathogens that contain an appropriate avirulence protein via an indirect interaction with this avirulence protein. That triggers a defense system including the hypersensitive response, which restricts the pathogen growth.</text>
</comment>
<evidence type="ECO:0000256" key="3">
    <source>
        <dbReference type="ARBA" id="ARBA00004496"/>
    </source>
</evidence>
<evidence type="ECO:0000256" key="6">
    <source>
        <dbReference type="ARBA" id="ARBA00022614"/>
    </source>
</evidence>
<evidence type="ECO:0000313" key="18">
    <source>
        <dbReference type="EMBL" id="MCD7468345.1"/>
    </source>
</evidence>
<evidence type="ECO:0000256" key="4">
    <source>
        <dbReference type="ARBA" id="ARBA00008894"/>
    </source>
</evidence>
<dbReference type="InterPro" id="IPR044974">
    <property type="entry name" value="Disease_R_plants"/>
</dbReference>
<keyword evidence="11" id="KW-0067">ATP-binding</keyword>
<evidence type="ECO:0000256" key="11">
    <source>
        <dbReference type="ARBA" id="ARBA00022840"/>
    </source>
</evidence>
<keyword evidence="7" id="KW-0381">Hypersensitive response</keyword>
<name>A0ABS8TBH3_DATST</name>
<keyword evidence="8" id="KW-0677">Repeat</keyword>
<feature type="domain" description="Disease resistance R13L4/SHOC-2-like LRR" evidence="17">
    <location>
        <begin position="548"/>
        <end position="859"/>
    </location>
</feature>
<accession>A0ABS8TBH3</accession>
<dbReference type="Gene3D" id="3.40.50.300">
    <property type="entry name" value="P-loop containing nucleotide triphosphate hydrolases"/>
    <property type="match status" value="1"/>
</dbReference>
<keyword evidence="6" id="KW-0433">Leucine-rich repeat</keyword>
<reference evidence="18 19" key="1">
    <citation type="journal article" date="2021" name="BMC Genomics">
        <title>Datura genome reveals duplications of psychoactive alkaloid biosynthetic genes and high mutation rate following tissue culture.</title>
        <authorList>
            <person name="Rajewski A."/>
            <person name="Carter-House D."/>
            <person name="Stajich J."/>
            <person name="Litt A."/>
        </authorList>
    </citation>
    <scope>NUCLEOTIDE SEQUENCE [LARGE SCALE GENOMIC DNA]</scope>
    <source>
        <strain evidence="18">AR-01</strain>
    </source>
</reference>
<dbReference type="CDD" id="cd14798">
    <property type="entry name" value="RX-CC_like"/>
    <property type="match status" value="1"/>
</dbReference>
<evidence type="ECO:0000256" key="10">
    <source>
        <dbReference type="ARBA" id="ARBA00022821"/>
    </source>
</evidence>
<keyword evidence="5" id="KW-0963">Cytoplasm</keyword>
<keyword evidence="13" id="KW-0472">Membrane</keyword>
<dbReference type="Gene3D" id="1.10.10.10">
    <property type="entry name" value="Winged helix-like DNA-binding domain superfamily/Winged helix DNA-binding domain"/>
    <property type="match status" value="1"/>
</dbReference>
<sequence length="890" mass="101928">MAYASVASLMRTIESVLISNLPVQSLICDHSEEFLALHEKVRSLEVFLKNLEENNVAGEMTDLETQVKEVAIAVEHTIQLRLTESVKTNDEMQKEKAHARLCDSLKQVAKEIDRVEEECLKIQDKGKQASKEPLVQDSSSEKHSLNVENNMVGRDDQKKRLLAELIQYGGLSGELKVIPIIGMGGIGKTTLAKEVYDDASIQSHFDVRAWATVSSQYNFMQLLRSLLHFTKGDTSYIKEEADLADMLQKSLKNRRYLIVLDDMWSSKAWDDIRLCFPNEKGGSRILLTTRDNNVACHASEENFSLPLGLMGPVESWSLFKSTASANEALPSEFETIGKQIVDKCHGLPLTIVVVAALLKSKRTIEDWKNVAKDIKSITNDPDKQCLNVLGLSYNHLTSDLKSCLLYFGIFPEDSEILVERLMGLWMAEGFLKLEKDLEEEAEKCLQDLIDRCLVLVSKKNLDETKIRSCKVHDLIYDLCLREAQRQFLFIRNGIVFYNPNPVPPEMRPCKQRTEDDDNFGYGAFLTPVHHRLIRGQTVGDKNILLMQTRSIFSFSTYSTFPLNSELIHFNLLRVLDLSPMKFNIFPPQILCLIWLRYLSLSIIAEEFDIPPEICRLWNLQTFIVKGYLWGSTIFPEQTWELMQLRYLRLNRFCIPNPPSLSVDKERYFAISKVQTISGLSPGCCTKEVILGIQNVKKLGIYGDEDEYENFQKSRLFDNICHLHQLETLNFQLVPWWASRNKISPVTIPSAKAFPTTLKKLKLLQTHLRWEDLNIIGQLPNLEALKLKYYACKGQHWYPVVGGFTQLKLLLIESNRLKYWKATSDNFPVLERLVIRSCFDLEEIPIEFAEIDSLQLIELKYCKAKLDASALRIQQEQEDIGNKPVDVRIIA</sequence>
<dbReference type="InterPro" id="IPR002182">
    <property type="entry name" value="NB-ARC"/>
</dbReference>
<dbReference type="InterPro" id="IPR032675">
    <property type="entry name" value="LRR_dom_sf"/>
</dbReference>
<evidence type="ECO:0000256" key="9">
    <source>
        <dbReference type="ARBA" id="ARBA00022741"/>
    </source>
</evidence>
<evidence type="ECO:0000256" key="1">
    <source>
        <dbReference type="ARBA" id="ARBA00002074"/>
    </source>
</evidence>
<evidence type="ECO:0000259" key="16">
    <source>
        <dbReference type="Pfam" id="PF23559"/>
    </source>
</evidence>
<dbReference type="Pfam" id="PF23598">
    <property type="entry name" value="LRR_14"/>
    <property type="match status" value="1"/>
</dbReference>
<dbReference type="PRINTS" id="PR00364">
    <property type="entry name" value="DISEASERSIST"/>
</dbReference>
<dbReference type="Gene3D" id="1.20.5.4130">
    <property type="match status" value="1"/>
</dbReference>
<dbReference type="Gene3D" id="1.10.8.430">
    <property type="entry name" value="Helical domain of apoptotic protease-activating factors"/>
    <property type="match status" value="1"/>
</dbReference>
<evidence type="ECO:0000256" key="12">
    <source>
        <dbReference type="ARBA" id="ARBA00023054"/>
    </source>
</evidence>
<dbReference type="InterPro" id="IPR055414">
    <property type="entry name" value="LRR_R13L4/SHOC2-like"/>
</dbReference>
<evidence type="ECO:0000259" key="15">
    <source>
        <dbReference type="Pfam" id="PF00931"/>
    </source>
</evidence>
<keyword evidence="10" id="KW-0611">Plant defense</keyword>
<dbReference type="Gene3D" id="3.80.10.10">
    <property type="entry name" value="Ribonuclease Inhibitor"/>
    <property type="match status" value="1"/>
</dbReference>
<evidence type="ECO:0000256" key="5">
    <source>
        <dbReference type="ARBA" id="ARBA00022490"/>
    </source>
</evidence>
<organism evidence="18 19">
    <name type="scientific">Datura stramonium</name>
    <name type="common">Jimsonweed</name>
    <name type="synonym">Common thornapple</name>
    <dbReference type="NCBI Taxonomy" id="4076"/>
    <lineage>
        <taxon>Eukaryota</taxon>
        <taxon>Viridiplantae</taxon>
        <taxon>Streptophyta</taxon>
        <taxon>Embryophyta</taxon>
        <taxon>Tracheophyta</taxon>
        <taxon>Spermatophyta</taxon>
        <taxon>Magnoliopsida</taxon>
        <taxon>eudicotyledons</taxon>
        <taxon>Gunneridae</taxon>
        <taxon>Pentapetalae</taxon>
        <taxon>asterids</taxon>
        <taxon>lamiids</taxon>
        <taxon>Solanales</taxon>
        <taxon>Solanaceae</taxon>
        <taxon>Solanoideae</taxon>
        <taxon>Datureae</taxon>
        <taxon>Datura</taxon>
    </lineage>
</organism>
<dbReference type="InterPro" id="IPR058922">
    <property type="entry name" value="WHD_DRP"/>
</dbReference>
<evidence type="ECO:0000256" key="2">
    <source>
        <dbReference type="ARBA" id="ARBA00004170"/>
    </source>
</evidence>
<dbReference type="Pfam" id="PF23559">
    <property type="entry name" value="WHD_DRP"/>
    <property type="match status" value="1"/>
</dbReference>
<feature type="domain" description="NB-ARC" evidence="15">
    <location>
        <begin position="160"/>
        <end position="327"/>
    </location>
</feature>
<comment type="similarity">
    <text evidence="4">Belongs to the disease resistance NB-LRR family.</text>
</comment>
<evidence type="ECO:0000256" key="14">
    <source>
        <dbReference type="SAM" id="Coils"/>
    </source>
</evidence>
<dbReference type="Pfam" id="PF00931">
    <property type="entry name" value="NB-ARC"/>
    <property type="match status" value="1"/>
</dbReference>
<dbReference type="InterPro" id="IPR027417">
    <property type="entry name" value="P-loop_NTPase"/>
</dbReference>
<gene>
    <name evidence="18" type="ORF">HAX54_006422</name>
</gene>
<evidence type="ECO:0000259" key="17">
    <source>
        <dbReference type="Pfam" id="PF23598"/>
    </source>
</evidence>
<dbReference type="InterPro" id="IPR038005">
    <property type="entry name" value="RX-like_CC"/>
</dbReference>
<dbReference type="SUPFAM" id="SSF52540">
    <property type="entry name" value="P-loop containing nucleoside triphosphate hydrolases"/>
    <property type="match status" value="1"/>
</dbReference>
<dbReference type="EMBL" id="JACEIK010001322">
    <property type="protein sequence ID" value="MCD7468345.1"/>
    <property type="molecule type" value="Genomic_DNA"/>
</dbReference>
<proteinExistence type="inferred from homology"/>
<comment type="caution">
    <text evidence="18">The sequence shown here is derived from an EMBL/GenBank/DDBJ whole genome shotgun (WGS) entry which is preliminary data.</text>
</comment>
<evidence type="ECO:0000256" key="7">
    <source>
        <dbReference type="ARBA" id="ARBA00022667"/>
    </source>
</evidence>
<dbReference type="InterPro" id="IPR042197">
    <property type="entry name" value="Apaf_helical"/>
</dbReference>
<feature type="domain" description="Disease resistance protein winged helix" evidence="16">
    <location>
        <begin position="409"/>
        <end position="479"/>
    </location>
</feature>
<evidence type="ECO:0000256" key="13">
    <source>
        <dbReference type="ARBA" id="ARBA00023136"/>
    </source>
</evidence>
<comment type="subcellular location">
    <subcellularLocation>
        <location evidence="3">Cytoplasm</location>
    </subcellularLocation>
    <subcellularLocation>
        <location evidence="2">Membrane</location>
        <topology evidence="2">Peripheral membrane protein</topology>
    </subcellularLocation>
</comment>
<protein>
    <submittedName>
        <fullName evidence="18">Uncharacterized protein</fullName>
    </submittedName>
</protein>
<feature type="coiled-coil region" evidence="14">
    <location>
        <begin position="98"/>
        <end position="132"/>
    </location>
</feature>
<keyword evidence="19" id="KW-1185">Reference proteome</keyword>
<evidence type="ECO:0000256" key="8">
    <source>
        <dbReference type="ARBA" id="ARBA00022737"/>
    </source>
</evidence>
<dbReference type="InterPro" id="IPR036388">
    <property type="entry name" value="WH-like_DNA-bd_sf"/>
</dbReference>
<evidence type="ECO:0000313" key="19">
    <source>
        <dbReference type="Proteomes" id="UP000823775"/>
    </source>
</evidence>
<keyword evidence="12 14" id="KW-0175">Coiled coil</keyword>